<feature type="region of interest" description="Disordered" evidence="1">
    <location>
        <begin position="35"/>
        <end position="55"/>
    </location>
</feature>
<keyword evidence="2" id="KW-0472">Membrane</keyword>
<dbReference type="EMBL" id="JAFCMP010000064">
    <property type="protein sequence ID" value="KAG5188778.1"/>
    <property type="molecule type" value="Genomic_DNA"/>
</dbReference>
<feature type="transmembrane region" description="Helical" evidence="2">
    <location>
        <begin position="86"/>
        <end position="107"/>
    </location>
</feature>
<feature type="transmembrane region" description="Helical" evidence="2">
    <location>
        <begin position="127"/>
        <end position="146"/>
    </location>
</feature>
<proteinExistence type="predicted"/>
<dbReference type="Proteomes" id="UP000664859">
    <property type="component" value="Unassembled WGS sequence"/>
</dbReference>
<comment type="caution">
    <text evidence="3">The sequence shown here is derived from an EMBL/GenBank/DDBJ whole genome shotgun (WGS) entry which is preliminary data.</text>
</comment>
<keyword evidence="2" id="KW-1133">Transmembrane helix</keyword>
<evidence type="ECO:0000313" key="4">
    <source>
        <dbReference type="Proteomes" id="UP000664859"/>
    </source>
</evidence>
<evidence type="ECO:0000256" key="2">
    <source>
        <dbReference type="SAM" id="Phobius"/>
    </source>
</evidence>
<keyword evidence="4" id="KW-1185">Reference proteome</keyword>
<evidence type="ECO:0000313" key="3">
    <source>
        <dbReference type="EMBL" id="KAG5188778.1"/>
    </source>
</evidence>
<organism evidence="3 4">
    <name type="scientific">Tribonema minus</name>
    <dbReference type="NCBI Taxonomy" id="303371"/>
    <lineage>
        <taxon>Eukaryota</taxon>
        <taxon>Sar</taxon>
        <taxon>Stramenopiles</taxon>
        <taxon>Ochrophyta</taxon>
        <taxon>PX clade</taxon>
        <taxon>Xanthophyceae</taxon>
        <taxon>Tribonematales</taxon>
        <taxon>Tribonemataceae</taxon>
        <taxon>Tribonema</taxon>
    </lineage>
</organism>
<accession>A0A835ZH06</accession>
<gene>
    <name evidence="3" type="ORF">JKP88DRAFT_233999</name>
</gene>
<protein>
    <submittedName>
        <fullName evidence="3">Uncharacterized protein</fullName>
    </submittedName>
</protein>
<feature type="compositionally biased region" description="Polar residues" evidence="1">
    <location>
        <begin position="41"/>
        <end position="51"/>
    </location>
</feature>
<evidence type="ECO:0000256" key="1">
    <source>
        <dbReference type="SAM" id="MobiDB-lite"/>
    </source>
</evidence>
<sequence length="165" mass="17389">MAISKSAPLTRAAEVAATEAAAAAEAAAAETGAASRSRSAIATQTEEAQASSRRRATGATLAEGISQPVLLQLPLPVELLAAFSPCMWLSAAAVVVPYACLFPVEFIAESQIANSDAPSLAESTRLLYWYVPASVGLGLALYFCMVRGQRREQEAMARHEMDVEM</sequence>
<name>A0A835ZH06_9STRA</name>
<reference evidence="3" key="1">
    <citation type="submission" date="2021-02" db="EMBL/GenBank/DDBJ databases">
        <title>First Annotated Genome of the Yellow-green Alga Tribonema minus.</title>
        <authorList>
            <person name="Mahan K.M."/>
        </authorList>
    </citation>
    <scope>NUCLEOTIDE SEQUENCE</scope>
    <source>
        <strain evidence="3">UTEX B ZZ1240</strain>
    </source>
</reference>
<dbReference type="AlphaFoldDB" id="A0A835ZH06"/>
<keyword evidence="2" id="KW-0812">Transmembrane</keyword>